<dbReference type="RefSeq" id="XP_030519134.1">
    <property type="nucleotide sequence ID" value="XM_030663274.1"/>
</dbReference>
<dbReference type="RefSeq" id="XP_030519131.1">
    <property type="nucleotide sequence ID" value="XM_030663271.1"/>
</dbReference>
<dbReference type="GO" id="GO:0000981">
    <property type="term" value="F:DNA-binding transcription factor activity, RNA polymerase II-specific"/>
    <property type="evidence" value="ECO:0007669"/>
    <property type="project" value="TreeGrafter"/>
</dbReference>
<dbReference type="RefSeq" id="XP_030519132.1">
    <property type="nucleotide sequence ID" value="XM_030663272.1"/>
</dbReference>
<evidence type="ECO:0000313" key="11">
    <source>
        <dbReference type="RefSeq" id="XP_030519134.1"/>
    </source>
</evidence>
<dbReference type="KEGG" id="rarg:115732591"/>
<dbReference type="Proteomes" id="UP000827889">
    <property type="component" value="Chromosome 7"/>
</dbReference>
<evidence type="ECO:0000256" key="1">
    <source>
        <dbReference type="ARBA" id="ARBA00004123"/>
    </source>
</evidence>
<evidence type="ECO:0000256" key="5">
    <source>
        <dbReference type="ARBA" id="ARBA00023242"/>
    </source>
</evidence>
<evidence type="ECO:0000313" key="12">
    <source>
        <dbReference type="RefSeq" id="XP_048138324.1"/>
    </source>
</evidence>
<evidence type="ECO:0000313" key="8">
    <source>
        <dbReference type="RefSeq" id="XP_030519129.1"/>
    </source>
</evidence>
<protein>
    <submittedName>
        <fullName evidence="8 9">Transcription factor bHLH120-like</fullName>
    </submittedName>
</protein>
<feature type="domain" description="BHLH" evidence="6">
    <location>
        <begin position="67"/>
        <end position="119"/>
    </location>
</feature>
<evidence type="ECO:0000313" key="9">
    <source>
        <dbReference type="RefSeq" id="XP_030519131.1"/>
    </source>
</evidence>
<keyword evidence="4" id="KW-0804">Transcription</keyword>
<evidence type="ECO:0000256" key="2">
    <source>
        <dbReference type="ARBA" id="ARBA00023015"/>
    </source>
</evidence>
<name>A0A8B8N9M5_9MYRT</name>
<dbReference type="GO" id="GO:0000977">
    <property type="term" value="F:RNA polymerase II transcription regulatory region sequence-specific DNA binding"/>
    <property type="evidence" value="ECO:0007669"/>
    <property type="project" value="TreeGrafter"/>
</dbReference>
<keyword evidence="3" id="KW-0238">DNA-binding</keyword>
<dbReference type="PANTHER" id="PTHR13935">
    <property type="entry name" value="ACHAETE-SCUTE TRANSCRIPTION FACTOR-RELATED"/>
    <property type="match status" value="1"/>
</dbReference>
<dbReference type="InterPro" id="IPR015660">
    <property type="entry name" value="MASH1/Ascl1a-like"/>
</dbReference>
<dbReference type="InterPro" id="IPR036638">
    <property type="entry name" value="HLH_DNA-bd_sf"/>
</dbReference>
<dbReference type="PANTHER" id="PTHR13935:SF106">
    <property type="entry name" value="ACHAETE-SCUTE COMPLEX PROTEIN T5-RELATED"/>
    <property type="match status" value="1"/>
</dbReference>
<keyword evidence="7" id="KW-1185">Reference proteome</keyword>
<evidence type="ECO:0000313" key="10">
    <source>
        <dbReference type="RefSeq" id="XP_030519132.1"/>
    </source>
</evidence>
<dbReference type="RefSeq" id="XP_030519129.1">
    <property type="nucleotide sequence ID" value="XM_030663269.1"/>
</dbReference>
<comment type="subcellular location">
    <subcellularLocation>
        <location evidence="1">Nucleus</location>
    </subcellularLocation>
</comment>
<organism evidence="7 10">
    <name type="scientific">Rhodamnia argentea</name>
    <dbReference type="NCBI Taxonomy" id="178133"/>
    <lineage>
        <taxon>Eukaryota</taxon>
        <taxon>Viridiplantae</taxon>
        <taxon>Streptophyta</taxon>
        <taxon>Embryophyta</taxon>
        <taxon>Tracheophyta</taxon>
        <taxon>Spermatophyta</taxon>
        <taxon>Magnoliopsida</taxon>
        <taxon>eudicotyledons</taxon>
        <taxon>Gunneridae</taxon>
        <taxon>Pentapetalae</taxon>
        <taxon>rosids</taxon>
        <taxon>malvids</taxon>
        <taxon>Myrtales</taxon>
        <taxon>Myrtaceae</taxon>
        <taxon>Myrtoideae</taxon>
        <taxon>Myrteae</taxon>
        <taxon>Australasian group</taxon>
        <taxon>Rhodamnia</taxon>
    </lineage>
</organism>
<evidence type="ECO:0000256" key="4">
    <source>
        <dbReference type="ARBA" id="ARBA00023163"/>
    </source>
</evidence>
<keyword evidence="2" id="KW-0805">Transcription regulation</keyword>
<dbReference type="GO" id="GO:0046983">
    <property type="term" value="F:protein dimerization activity"/>
    <property type="evidence" value="ECO:0007669"/>
    <property type="project" value="InterPro"/>
</dbReference>
<dbReference type="CDD" id="cd18914">
    <property type="entry name" value="bHLH_AtORG2_like"/>
    <property type="match status" value="1"/>
</dbReference>
<reference evidence="8 9" key="1">
    <citation type="submission" date="2025-04" db="UniProtKB">
        <authorList>
            <consortium name="RefSeq"/>
        </authorList>
    </citation>
    <scope>IDENTIFICATION</scope>
    <source>
        <tissue evidence="12">Leaf</tissue>
    </source>
</reference>
<gene>
    <name evidence="8 9 10 11 12" type="primary">LOC115732591</name>
</gene>
<dbReference type="RefSeq" id="XP_048138324.1">
    <property type="nucleotide sequence ID" value="XM_048282367.1"/>
</dbReference>
<dbReference type="InterPro" id="IPR011598">
    <property type="entry name" value="bHLH_dom"/>
</dbReference>
<accession>A0A8B8N9M5</accession>
<dbReference type="SUPFAM" id="SSF47459">
    <property type="entry name" value="HLH, helix-loop-helix DNA-binding domain"/>
    <property type="match status" value="1"/>
</dbReference>
<dbReference type="PROSITE" id="PS50888">
    <property type="entry name" value="BHLH"/>
    <property type="match status" value="1"/>
</dbReference>
<dbReference type="GO" id="GO:0090575">
    <property type="term" value="C:RNA polymerase II transcription regulator complex"/>
    <property type="evidence" value="ECO:0007669"/>
    <property type="project" value="TreeGrafter"/>
</dbReference>
<sequence length="244" mass="27640">MFPLQPSNDLFYLQPNQHPIPEDLIIHDEEDLHGLCFTNQKDKNKGLDESVLISFSGGNKSQEDCDPKKAMHRDVERRRRKEMNTLYASLRSLLPLEYVKGKRATSDHITEAVNYINHLEVKINEMKRRRDEFKRGISVYLGSLGPEIRSSGTNCSVRALSVRPCLDGVEIVIQSANSRDQDHNFPLSKVLRLLLEQGISVASCVSTGTSEMIFIHTIQSEACHTGCLDIARLQSKLDEVLTDY</sequence>
<proteinExistence type="predicted"/>
<keyword evidence="5" id="KW-0539">Nucleus</keyword>
<evidence type="ECO:0000259" key="6">
    <source>
        <dbReference type="PROSITE" id="PS50888"/>
    </source>
</evidence>
<dbReference type="GeneID" id="115732591"/>
<evidence type="ECO:0000313" key="7">
    <source>
        <dbReference type="Proteomes" id="UP000827889"/>
    </source>
</evidence>
<dbReference type="Gene3D" id="4.10.280.10">
    <property type="entry name" value="Helix-loop-helix DNA-binding domain"/>
    <property type="match status" value="1"/>
</dbReference>
<dbReference type="AlphaFoldDB" id="A0A8B8N9M5"/>
<dbReference type="Pfam" id="PF00010">
    <property type="entry name" value="HLH"/>
    <property type="match status" value="1"/>
</dbReference>
<evidence type="ECO:0000256" key="3">
    <source>
        <dbReference type="ARBA" id="ARBA00023125"/>
    </source>
</evidence>
<dbReference type="OrthoDB" id="1935281at2759"/>
<dbReference type="SMART" id="SM00353">
    <property type="entry name" value="HLH"/>
    <property type="match status" value="1"/>
</dbReference>